<feature type="signal peptide" evidence="1">
    <location>
        <begin position="1"/>
        <end position="32"/>
    </location>
</feature>
<dbReference type="STRING" id="64702.SAMN05443377_10879"/>
<evidence type="ECO:0000313" key="2">
    <source>
        <dbReference type="EMBL" id="SER74602.1"/>
    </source>
</evidence>
<dbReference type="Proteomes" id="UP000198815">
    <property type="component" value="Unassembled WGS sequence"/>
</dbReference>
<accession>A0A1H9RPA6</accession>
<evidence type="ECO:0000313" key="3">
    <source>
        <dbReference type="Proteomes" id="UP000198815"/>
    </source>
</evidence>
<organism evidence="2 3">
    <name type="scientific">Propionibacterium cyclohexanicum</name>
    <dbReference type="NCBI Taxonomy" id="64702"/>
    <lineage>
        <taxon>Bacteria</taxon>
        <taxon>Bacillati</taxon>
        <taxon>Actinomycetota</taxon>
        <taxon>Actinomycetes</taxon>
        <taxon>Propionibacteriales</taxon>
        <taxon>Propionibacteriaceae</taxon>
        <taxon>Propionibacterium</taxon>
    </lineage>
</organism>
<dbReference type="AlphaFoldDB" id="A0A1H9RPA6"/>
<name>A0A1H9RPA6_9ACTN</name>
<feature type="chain" id="PRO_5011434870" evidence="1">
    <location>
        <begin position="33"/>
        <end position="255"/>
    </location>
</feature>
<keyword evidence="3" id="KW-1185">Reference proteome</keyword>
<keyword evidence="1" id="KW-0732">Signal</keyword>
<proteinExistence type="predicted"/>
<gene>
    <name evidence="2" type="ORF">SAMN05443377_10879</name>
</gene>
<reference evidence="3" key="1">
    <citation type="submission" date="2016-10" db="EMBL/GenBank/DDBJ databases">
        <authorList>
            <person name="Varghese N."/>
            <person name="Submissions S."/>
        </authorList>
    </citation>
    <scope>NUCLEOTIDE SEQUENCE [LARGE SCALE GENOMIC DNA]</scope>
    <source>
        <strain evidence="3">DSM 16859</strain>
    </source>
</reference>
<dbReference type="EMBL" id="FOGZ01000008">
    <property type="protein sequence ID" value="SER74602.1"/>
    <property type="molecule type" value="Genomic_DNA"/>
</dbReference>
<protein>
    <submittedName>
        <fullName evidence="2">Uncharacterized protein</fullName>
    </submittedName>
</protein>
<evidence type="ECO:0000256" key="1">
    <source>
        <dbReference type="SAM" id="SignalP"/>
    </source>
</evidence>
<sequence length="255" mass="28992">MGIRRRRRTLSVLFITLLTALGVIGSAAPASAAPSGFYKVSYSGDIYYYSDAFSDSFKLTYADWLDYGRPNPTWIGSDFVRYPWSDQIYAVTYFDTTRPESWAWQLLDFKQWRQAGSPTPHNAGWIDGSIYFRWATNDELFVSLNGQVHKLSFEEWAASGYQQPEVEADQGYMKLSWDSGIAKMYQIGAGVGSRISYDDWRNAGFPTPQVRSSLPGDRVCYSSGSGLYYEGQSFWGVLSFSQWAATGFMRPQYCW</sequence>